<protein>
    <submittedName>
        <fullName evidence="1">Holin</fullName>
    </submittedName>
</protein>
<accession>A0AC59HKA8</accession>
<gene>
    <name evidence="1" type="ORF">EfsSVR2332_01450</name>
</gene>
<evidence type="ECO:0000313" key="1">
    <source>
        <dbReference type="EMBL" id="BDQ60067.1"/>
    </source>
</evidence>
<sequence>MIDWKSRIKNKQFWLSLIPAVLLVIQVVAVPFGYKFQIDVINQQLLDVVNAVFVVLTILGIVTDHTTPGLSDKKETNK</sequence>
<dbReference type="EMBL" id="AP026729">
    <property type="protein sequence ID" value="BDQ60067.1"/>
    <property type="molecule type" value="Genomic_DNA"/>
</dbReference>
<evidence type="ECO:0000313" key="2">
    <source>
        <dbReference type="Proteomes" id="UP001317613"/>
    </source>
</evidence>
<dbReference type="Proteomes" id="UP001317613">
    <property type="component" value="Chromosome"/>
</dbReference>
<name>A0AC59HKA8_ENTFL</name>
<reference evidence="1" key="1">
    <citation type="submission" date="2022-08" db="EMBL/GenBank/DDBJ databases">
        <title>Molecular epidemiological analysis of five strains of VanD-type vancomycin-resistant Enterococcus faecalis.</title>
        <authorList>
            <person name="Mimura K."/>
            <person name="Hashimoto Y."/>
            <person name="Tomita H."/>
        </authorList>
    </citation>
    <scope>NUCLEOTIDE SEQUENCE</scope>
    <source>
        <strain evidence="1">SVR2332</strain>
    </source>
</reference>
<organism evidence="1 2">
    <name type="scientific">Enterococcus faecalis</name>
    <name type="common">Streptococcus faecalis</name>
    <dbReference type="NCBI Taxonomy" id="1351"/>
    <lineage>
        <taxon>Bacteria</taxon>
        <taxon>Bacillati</taxon>
        <taxon>Bacillota</taxon>
        <taxon>Bacilli</taxon>
        <taxon>Lactobacillales</taxon>
        <taxon>Enterococcaceae</taxon>
        <taxon>Enterococcus</taxon>
    </lineage>
</organism>
<proteinExistence type="predicted"/>